<dbReference type="SUPFAM" id="SSF81606">
    <property type="entry name" value="PP2C-like"/>
    <property type="match status" value="1"/>
</dbReference>
<evidence type="ECO:0000259" key="1">
    <source>
        <dbReference type="PROSITE" id="PS51746"/>
    </source>
</evidence>
<reference evidence="2 3" key="1">
    <citation type="journal article" date="2015" name="Biotechnol. Biofuels">
        <title>Enhanced degradation of softwood versus hardwood by the white-rot fungus Pycnoporus coccineus.</title>
        <authorList>
            <person name="Couturier M."/>
            <person name="Navarro D."/>
            <person name="Chevret D."/>
            <person name="Henrissat B."/>
            <person name="Piumi F."/>
            <person name="Ruiz-Duenas F.J."/>
            <person name="Martinez A.T."/>
            <person name="Grigoriev I.V."/>
            <person name="Riley R."/>
            <person name="Lipzen A."/>
            <person name="Berrin J.G."/>
            <person name="Master E.R."/>
            <person name="Rosso M.N."/>
        </authorList>
    </citation>
    <scope>NUCLEOTIDE SEQUENCE [LARGE SCALE GENOMIC DNA]</scope>
    <source>
        <strain evidence="2 3">BRFM310</strain>
    </source>
</reference>
<dbReference type="AlphaFoldDB" id="A0A1Y2IZ56"/>
<dbReference type="InterPro" id="IPR001932">
    <property type="entry name" value="PPM-type_phosphatase-like_dom"/>
</dbReference>
<organism evidence="2 3">
    <name type="scientific">Trametes coccinea (strain BRFM310)</name>
    <name type="common">Pycnoporus coccineus</name>
    <dbReference type="NCBI Taxonomy" id="1353009"/>
    <lineage>
        <taxon>Eukaryota</taxon>
        <taxon>Fungi</taxon>
        <taxon>Dikarya</taxon>
        <taxon>Basidiomycota</taxon>
        <taxon>Agaricomycotina</taxon>
        <taxon>Agaricomycetes</taxon>
        <taxon>Polyporales</taxon>
        <taxon>Polyporaceae</taxon>
        <taxon>Trametes</taxon>
    </lineage>
</organism>
<dbReference type="PROSITE" id="PS51746">
    <property type="entry name" value="PPM_2"/>
    <property type="match status" value="1"/>
</dbReference>
<name>A0A1Y2IZ56_TRAC3</name>
<evidence type="ECO:0000313" key="3">
    <source>
        <dbReference type="Proteomes" id="UP000193067"/>
    </source>
</evidence>
<feature type="domain" description="PPM-type phosphatase" evidence="1">
    <location>
        <begin position="1"/>
        <end position="196"/>
    </location>
</feature>
<keyword evidence="3" id="KW-1185">Reference proteome</keyword>
<dbReference type="Pfam" id="PF00481">
    <property type="entry name" value="PP2C"/>
    <property type="match status" value="1"/>
</dbReference>
<sequence length="201" mass="22206">MAHHSSEKDVVDYDNRLLGMLRMSRAIGDLPFKMDRAYTRHLFQYLPNYHPQSLTRLVERVVSPPYINAKPSVRFVDLEVVWQQDPVVLLFTDGVDNIVDGSQVFNPGVASGVSPHGIVSALLPGASFDSSVSRILGHPVEQRWGGDVENMAVDILGNLLGGTNAERLEMVLDRQRLQAPTPIFNIDDVTIMVACVATQIA</sequence>
<dbReference type="STRING" id="1353009.A0A1Y2IZ56"/>
<dbReference type="Proteomes" id="UP000193067">
    <property type="component" value="Unassembled WGS sequence"/>
</dbReference>
<accession>A0A1Y2IZ56</accession>
<dbReference type="Gene3D" id="3.60.40.10">
    <property type="entry name" value="PPM-type phosphatase domain"/>
    <property type="match status" value="1"/>
</dbReference>
<dbReference type="OrthoDB" id="19329at2759"/>
<protein>
    <recommendedName>
        <fullName evidence="1">PPM-type phosphatase domain-containing protein</fullName>
    </recommendedName>
</protein>
<proteinExistence type="predicted"/>
<evidence type="ECO:0000313" key="2">
    <source>
        <dbReference type="EMBL" id="OSD06435.1"/>
    </source>
</evidence>
<dbReference type="EMBL" id="KZ084090">
    <property type="protein sequence ID" value="OSD06435.1"/>
    <property type="molecule type" value="Genomic_DNA"/>
</dbReference>
<dbReference type="InterPro" id="IPR036457">
    <property type="entry name" value="PPM-type-like_dom_sf"/>
</dbReference>
<gene>
    <name evidence="2" type="ORF">PYCCODRAFT_1474585</name>
</gene>